<dbReference type="GO" id="GO:0004252">
    <property type="term" value="F:serine-type endopeptidase activity"/>
    <property type="evidence" value="ECO:0007669"/>
    <property type="project" value="InterPro"/>
</dbReference>
<feature type="domain" description="LexA repressor DNA-binding" evidence="1">
    <location>
        <begin position="2"/>
        <end position="62"/>
    </location>
</feature>
<evidence type="ECO:0000259" key="1">
    <source>
        <dbReference type="Pfam" id="PF01726"/>
    </source>
</evidence>
<dbReference type="SUPFAM" id="SSF46785">
    <property type="entry name" value="Winged helix' DNA-binding domain"/>
    <property type="match status" value="1"/>
</dbReference>
<dbReference type="EMBL" id="VHSH01000003">
    <property type="protein sequence ID" value="TQV80335.1"/>
    <property type="molecule type" value="Genomic_DNA"/>
</dbReference>
<dbReference type="OrthoDB" id="8266124at2"/>
<proteinExistence type="predicted"/>
<dbReference type="InterPro" id="IPR006199">
    <property type="entry name" value="LexA_DNA-bd_dom"/>
</dbReference>
<dbReference type="AlphaFoldDB" id="A0A545TSY5"/>
<name>A0A545TSY5_9PROT</name>
<gene>
    <name evidence="2" type="ORF">FKG95_09070</name>
</gene>
<dbReference type="InterPro" id="IPR036388">
    <property type="entry name" value="WH-like_DNA-bd_sf"/>
</dbReference>
<keyword evidence="3" id="KW-1185">Reference proteome</keyword>
<sequence length="110" mass="12474">MITLRQREVLVFVYSYICLKGISPTYEEIMAGANVSTKSGVHRLLSGLKDRGYIDWEPHLTRCLTVTRLPDETPPMVNEIADLKARVEALEARFKRQDNTIVVPITGSIR</sequence>
<dbReference type="Gene3D" id="1.10.10.10">
    <property type="entry name" value="Winged helix-like DNA-binding domain superfamily/Winged helix DNA-binding domain"/>
    <property type="match status" value="1"/>
</dbReference>
<dbReference type="RefSeq" id="WP_142896048.1">
    <property type="nucleotide sequence ID" value="NZ_ML660054.1"/>
</dbReference>
<organism evidence="2 3">
    <name type="scientific">Denitrobaculum tricleocarpae</name>
    <dbReference type="NCBI Taxonomy" id="2591009"/>
    <lineage>
        <taxon>Bacteria</taxon>
        <taxon>Pseudomonadati</taxon>
        <taxon>Pseudomonadota</taxon>
        <taxon>Alphaproteobacteria</taxon>
        <taxon>Rhodospirillales</taxon>
        <taxon>Rhodospirillaceae</taxon>
        <taxon>Denitrobaculum</taxon>
    </lineage>
</organism>
<protein>
    <recommendedName>
        <fullName evidence="1">LexA repressor DNA-binding domain-containing protein</fullName>
    </recommendedName>
</protein>
<evidence type="ECO:0000313" key="2">
    <source>
        <dbReference type="EMBL" id="TQV80335.1"/>
    </source>
</evidence>
<evidence type="ECO:0000313" key="3">
    <source>
        <dbReference type="Proteomes" id="UP000315252"/>
    </source>
</evidence>
<accession>A0A545TSY5</accession>
<dbReference type="GO" id="GO:0006508">
    <property type="term" value="P:proteolysis"/>
    <property type="evidence" value="ECO:0007669"/>
    <property type="project" value="InterPro"/>
</dbReference>
<comment type="caution">
    <text evidence="2">The sequence shown here is derived from an EMBL/GenBank/DDBJ whole genome shotgun (WGS) entry which is preliminary data.</text>
</comment>
<dbReference type="InterPro" id="IPR036390">
    <property type="entry name" value="WH_DNA-bd_sf"/>
</dbReference>
<dbReference type="Pfam" id="PF01726">
    <property type="entry name" value="LexA_DNA_bind"/>
    <property type="match status" value="1"/>
</dbReference>
<dbReference type="Proteomes" id="UP000315252">
    <property type="component" value="Unassembled WGS sequence"/>
</dbReference>
<reference evidence="2 3" key="1">
    <citation type="submission" date="2019-06" db="EMBL/GenBank/DDBJ databases">
        <title>Whole genome sequence for Rhodospirillaceae sp. R148.</title>
        <authorList>
            <person name="Wang G."/>
        </authorList>
    </citation>
    <scope>NUCLEOTIDE SEQUENCE [LARGE SCALE GENOMIC DNA]</scope>
    <source>
        <strain evidence="2 3">R148</strain>
    </source>
</reference>